<comment type="subcellular location">
    <subcellularLocation>
        <location evidence="1">Cell membrane</location>
        <topology evidence="1">Peripheral membrane protein</topology>
        <orientation evidence="1">Cytoplasmic side</orientation>
    </subcellularLocation>
</comment>
<feature type="domain" description="PGG" evidence="3">
    <location>
        <begin position="586"/>
        <end position="694"/>
    </location>
</feature>
<dbReference type="Proteomes" id="UP000289738">
    <property type="component" value="Chromosome A03"/>
</dbReference>
<dbReference type="Pfam" id="PF13962">
    <property type="entry name" value="PGG"/>
    <property type="match status" value="1"/>
</dbReference>
<evidence type="ECO:0000259" key="3">
    <source>
        <dbReference type="Pfam" id="PF13962"/>
    </source>
</evidence>
<keyword evidence="2" id="KW-0812">Transmembrane</keyword>
<dbReference type="InterPro" id="IPR036770">
    <property type="entry name" value="Ankyrin_rpt-contain_sf"/>
</dbReference>
<dbReference type="AlphaFoldDB" id="A0A445E3G6"/>
<dbReference type="SUPFAM" id="SSF48403">
    <property type="entry name" value="Ankyrin repeat"/>
    <property type="match status" value="2"/>
</dbReference>
<feature type="transmembrane region" description="Helical" evidence="2">
    <location>
        <begin position="707"/>
        <end position="728"/>
    </location>
</feature>
<accession>A0A445E3G6</accession>
<evidence type="ECO:0000256" key="2">
    <source>
        <dbReference type="SAM" id="Phobius"/>
    </source>
</evidence>
<proteinExistence type="predicted"/>
<organism evidence="4 5">
    <name type="scientific">Arachis hypogaea</name>
    <name type="common">Peanut</name>
    <dbReference type="NCBI Taxonomy" id="3818"/>
    <lineage>
        <taxon>Eukaryota</taxon>
        <taxon>Viridiplantae</taxon>
        <taxon>Streptophyta</taxon>
        <taxon>Embryophyta</taxon>
        <taxon>Tracheophyta</taxon>
        <taxon>Spermatophyta</taxon>
        <taxon>Magnoliopsida</taxon>
        <taxon>eudicotyledons</taxon>
        <taxon>Gunneridae</taxon>
        <taxon>Pentapetalae</taxon>
        <taxon>rosids</taxon>
        <taxon>fabids</taxon>
        <taxon>Fabales</taxon>
        <taxon>Fabaceae</taxon>
        <taxon>Papilionoideae</taxon>
        <taxon>50 kb inversion clade</taxon>
        <taxon>dalbergioids sensu lato</taxon>
        <taxon>Dalbergieae</taxon>
        <taxon>Pterocarpus clade</taxon>
        <taxon>Arachis</taxon>
    </lineage>
</organism>
<gene>
    <name evidence="4" type="ORF">Ahy_A03g016503</name>
</gene>
<dbReference type="Gene3D" id="1.25.40.20">
    <property type="entry name" value="Ankyrin repeat-containing domain"/>
    <property type="match status" value="2"/>
</dbReference>
<keyword evidence="2" id="KW-0472">Membrane</keyword>
<protein>
    <recommendedName>
        <fullName evidence="3">PGG domain-containing protein</fullName>
    </recommendedName>
</protein>
<keyword evidence="2" id="KW-1133">Transmembrane helix</keyword>
<sequence>MAESERESIKEQISMFDEKMISAQRAARSENWREFKKIFKVDRMRLLDPLDLFGNTAIHIATHSDNPNLLQELLELLPRQERWRVMRMGNCVNNTLLHEIVFCTTVDMAGVVFKLEKELQEEVESYDPLVEVRNDSGESPLFRAAKLGKLKMLKYMANHVVGDIRSHFVRFDRCSILHACILGQFFDVAIWLLKLDGNLAQHKDMDGLTCLQLLANMPLVFRSQTPSMGAVKNLVYYCTFLFPHIYIQFSNIAMIVYIDCNLVDTVLPDEGYEIDDDYDEKGEEEEGSVLFRLRTDLESGPLDKAKQSAFSRINYAIWKILAKEFNGIGHIWEKKKQHKLAECLAELLVQKDFSWQISFHSNFQPLIVLPILSSKLDRIKEIQLMKEKRQLVEIAHSRISKPLLKESISKASHFKNYTPLLMAAGSGIVEIVEKIIDMNPEAISHVSQDEHNVLHMAVKHRQLKIFNLIKRNSAFKSLIHRITGEGRTLLHQVARMEFYKEQRLPGVAFQLQDELRWYEVSSSSSMTLSYIYLCLNCDLLLSSIQIMRVRRIIPPHYLMHCDKDGLTANDVLEMEHQDMHKEAKCWIKETAQSCSTVAVLVATVVFAAAYTIPGGSENGTPVFFGSRVFLFFTVTDVVALVSSLASVVTFLSILTSPFELWDFYKSLPRKLNLGFALLFFSLVCTMLAFSATVLLTIQLENTKWTSVLFYCAGFLPVAIFAWMQFPLYKTLQKLVRRLCNRVKQV</sequence>
<dbReference type="PANTHER" id="PTHR24177:SF215">
    <property type="entry name" value="PGG DOMAIN-CONTAINING PROTEIN"/>
    <property type="match status" value="1"/>
</dbReference>
<evidence type="ECO:0000256" key="1">
    <source>
        <dbReference type="ARBA" id="ARBA00004413"/>
    </source>
</evidence>
<dbReference type="InterPro" id="IPR026961">
    <property type="entry name" value="PGG_dom"/>
</dbReference>
<dbReference type="STRING" id="3818.A0A445E3G6"/>
<name>A0A445E3G6_ARAHY</name>
<dbReference type="GO" id="GO:0005886">
    <property type="term" value="C:plasma membrane"/>
    <property type="evidence" value="ECO:0007669"/>
    <property type="project" value="UniProtKB-SubCell"/>
</dbReference>
<dbReference type="EMBL" id="SDMP01000003">
    <property type="protein sequence ID" value="RYR69972.1"/>
    <property type="molecule type" value="Genomic_DNA"/>
</dbReference>
<reference evidence="4 5" key="1">
    <citation type="submission" date="2019-01" db="EMBL/GenBank/DDBJ databases">
        <title>Sequencing of cultivated peanut Arachis hypogaea provides insights into genome evolution and oil improvement.</title>
        <authorList>
            <person name="Chen X."/>
        </authorList>
    </citation>
    <scope>NUCLEOTIDE SEQUENCE [LARGE SCALE GENOMIC DNA]</scope>
    <source>
        <strain evidence="5">cv. Fuhuasheng</strain>
        <tissue evidence="4">Leaves</tissue>
    </source>
</reference>
<feature type="transmembrane region" description="Helical" evidence="2">
    <location>
        <begin position="675"/>
        <end position="695"/>
    </location>
</feature>
<dbReference type="InterPro" id="IPR002110">
    <property type="entry name" value="Ankyrin_rpt"/>
</dbReference>
<evidence type="ECO:0000313" key="5">
    <source>
        <dbReference type="Proteomes" id="UP000289738"/>
    </source>
</evidence>
<dbReference type="PANTHER" id="PTHR24177">
    <property type="entry name" value="CASKIN"/>
    <property type="match status" value="1"/>
</dbReference>
<keyword evidence="5" id="KW-1185">Reference proteome</keyword>
<evidence type="ECO:0000313" key="4">
    <source>
        <dbReference type="EMBL" id="RYR69972.1"/>
    </source>
</evidence>
<dbReference type="SMART" id="SM00248">
    <property type="entry name" value="ANK"/>
    <property type="match status" value="5"/>
</dbReference>
<comment type="caution">
    <text evidence="4">The sequence shown here is derived from an EMBL/GenBank/DDBJ whole genome shotgun (WGS) entry which is preliminary data.</text>
</comment>
<feature type="transmembrane region" description="Helical" evidence="2">
    <location>
        <begin position="628"/>
        <end position="654"/>
    </location>
</feature>